<feature type="transmembrane region" description="Helical" evidence="7">
    <location>
        <begin position="52"/>
        <end position="73"/>
    </location>
</feature>
<organism evidence="9 10">
    <name type="scientific">Hamadaea flava</name>
    <dbReference type="NCBI Taxonomy" id="1742688"/>
    <lineage>
        <taxon>Bacteria</taxon>
        <taxon>Bacillati</taxon>
        <taxon>Actinomycetota</taxon>
        <taxon>Actinomycetes</taxon>
        <taxon>Micromonosporales</taxon>
        <taxon>Micromonosporaceae</taxon>
        <taxon>Hamadaea</taxon>
    </lineage>
</organism>
<comment type="caution">
    <text evidence="9">The sequence shown here is derived from an EMBL/GenBank/DDBJ whole genome shotgun (WGS) entry which is preliminary data.</text>
</comment>
<protein>
    <submittedName>
        <fullName evidence="9">MDR family MFS transporter</fullName>
    </submittedName>
</protein>
<accession>A0ABV8LG49</accession>
<gene>
    <name evidence="9" type="ORF">ACFOZ4_03685</name>
</gene>
<comment type="subcellular location">
    <subcellularLocation>
        <location evidence="1">Cell membrane</location>
        <topology evidence="1">Multi-pass membrane protein</topology>
    </subcellularLocation>
</comment>
<feature type="transmembrane region" description="Helical" evidence="7">
    <location>
        <begin position="142"/>
        <end position="162"/>
    </location>
</feature>
<dbReference type="CDD" id="cd17329">
    <property type="entry name" value="MFS_MdtH_MDR_like"/>
    <property type="match status" value="1"/>
</dbReference>
<evidence type="ECO:0000256" key="2">
    <source>
        <dbReference type="ARBA" id="ARBA00022448"/>
    </source>
</evidence>
<feature type="transmembrane region" description="Helical" evidence="7">
    <location>
        <begin position="168"/>
        <end position="188"/>
    </location>
</feature>
<dbReference type="EMBL" id="JBHSAY010000003">
    <property type="protein sequence ID" value="MFC4129700.1"/>
    <property type="molecule type" value="Genomic_DNA"/>
</dbReference>
<dbReference type="PANTHER" id="PTHR23517">
    <property type="entry name" value="RESISTANCE PROTEIN MDTM, PUTATIVE-RELATED-RELATED"/>
    <property type="match status" value="1"/>
</dbReference>
<dbReference type="SUPFAM" id="SSF103473">
    <property type="entry name" value="MFS general substrate transporter"/>
    <property type="match status" value="1"/>
</dbReference>
<feature type="transmembrane region" description="Helical" evidence="7">
    <location>
        <begin position="268"/>
        <end position="286"/>
    </location>
</feature>
<feature type="transmembrane region" description="Helical" evidence="7">
    <location>
        <begin position="80"/>
        <end position="103"/>
    </location>
</feature>
<evidence type="ECO:0000313" key="9">
    <source>
        <dbReference type="EMBL" id="MFC4129700.1"/>
    </source>
</evidence>
<dbReference type="InterPro" id="IPR020846">
    <property type="entry name" value="MFS_dom"/>
</dbReference>
<evidence type="ECO:0000256" key="5">
    <source>
        <dbReference type="ARBA" id="ARBA00022989"/>
    </source>
</evidence>
<dbReference type="Gene3D" id="1.20.1250.20">
    <property type="entry name" value="MFS general substrate transporter like domains"/>
    <property type="match status" value="1"/>
</dbReference>
<dbReference type="RefSeq" id="WP_253759882.1">
    <property type="nucleotide sequence ID" value="NZ_JAMZDZ010000001.1"/>
</dbReference>
<evidence type="ECO:0000256" key="6">
    <source>
        <dbReference type="ARBA" id="ARBA00023136"/>
    </source>
</evidence>
<proteinExistence type="predicted"/>
<dbReference type="PANTHER" id="PTHR23517:SF2">
    <property type="entry name" value="MULTIDRUG RESISTANCE PROTEIN MDTH"/>
    <property type="match status" value="1"/>
</dbReference>
<feature type="transmembrane region" description="Helical" evidence="7">
    <location>
        <begin position="109"/>
        <end position="130"/>
    </location>
</feature>
<evidence type="ECO:0000313" key="10">
    <source>
        <dbReference type="Proteomes" id="UP001595816"/>
    </source>
</evidence>
<keyword evidence="6 7" id="KW-0472">Membrane</keyword>
<reference evidence="10" key="1">
    <citation type="journal article" date="2019" name="Int. J. Syst. Evol. Microbiol.">
        <title>The Global Catalogue of Microorganisms (GCM) 10K type strain sequencing project: providing services to taxonomists for standard genome sequencing and annotation.</title>
        <authorList>
            <consortium name="The Broad Institute Genomics Platform"/>
            <consortium name="The Broad Institute Genome Sequencing Center for Infectious Disease"/>
            <person name="Wu L."/>
            <person name="Ma J."/>
        </authorList>
    </citation>
    <scope>NUCLEOTIDE SEQUENCE [LARGE SCALE GENOMIC DNA]</scope>
    <source>
        <strain evidence="10">CGMCC 4.7289</strain>
    </source>
</reference>
<keyword evidence="10" id="KW-1185">Reference proteome</keyword>
<feature type="transmembrane region" description="Helical" evidence="7">
    <location>
        <begin position="16"/>
        <end position="40"/>
    </location>
</feature>
<sequence>MRRWLRDTTGGLPRQFWYLWTGTLINRVGGFVVIFLTIYLTTVRHFTPSQAGLIMGVWAAGGALGNMLGGVAADRIGRKVTLLTGQVAGAATLLAMAFTSAYWGIAGLAFLFGVFADGARPAFGAMLIDIVPEKDRLRAFTLNYWVINLGFAFAATLAGLAAAADYHLVFLVDAATTLVTATFLFFTLRESKSARPASSSSATSSSSASSSAASAVASAAKGGLRVVFTDRIFLIFAGLNILSAFVFLQHLTTLPIAMAADGISGQTYGYVIALNGVLIVIGQLFIPRLTRGMTRTRMLAVASIVTGLGFGLTALANTPLFYAATVFVWTLGEMVNAPANSTTMAALSPADLRGRYQGVFSLSWSIAGFVAPTVGGFLQEHVGNTFLWLLCAGIGLAVAAAQVASGPARERRAAILAPPPPAVSRQPTPVS</sequence>
<feature type="transmembrane region" description="Helical" evidence="7">
    <location>
        <begin position="231"/>
        <end position="248"/>
    </location>
</feature>
<keyword evidence="2" id="KW-0813">Transport</keyword>
<feature type="domain" description="Major facilitator superfamily (MFS) profile" evidence="8">
    <location>
        <begin position="15"/>
        <end position="410"/>
    </location>
</feature>
<dbReference type="PROSITE" id="PS00216">
    <property type="entry name" value="SUGAR_TRANSPORT_1"/>
    <property type="match status" value="1"/>
</dbReference>
<dbReference type="InterPro" id="IPR005829">
    <property type="entry name" value="Sugar_transporter_CS"/>
</dbReference>
<evidence type="ECO:0000256" key="1">
    <source>
        <dbReference type="ARBA" id="ARBA00004651"/>
    </source>
</evidence>
<feature type="transmembrane region" description="Helical" evidence="7">
    <location>
        <begin position="359"/>
        <end position="379"/>
    </location>
</feature>
<keyword evidence="5 7" id="KW-1133">Transmembrane helix</keyword>
<dbReference type="Proteomes" id="UP001595816">
    <property type="component" value="Unassembled WGS sequence"/>
</dbReference>
<keyword evidence="3" id="KW-1003">Cell membrane</keyword>
<keyword evidence="4 7" id="KW-0812">Transmembrane</keyword>
<evidence type="ECO:0000256" key="3">
    <source>
        <dbReference type="ARBA" id="ARBA00022475"/>
    </source>
</evidence>
<dbReference type="InterPro" id="IPR011701">
    <property type="entry name" value="MFS"/>
</dbReference>
<dbReference type="InterPro" id="IPR050171">
    <property type="entry name" value="MFS_Transporters"/>
</dbReference>
<feature type="transmembrane region" description="Helical" evidence="7">
    <location>
        <begin position="298"/>
        <end position="315"/>
    </location>
</feature>
<feature type="transmembrane region" description="Helical" evidence="7">
    <location>
        <begin position="385"/>
        <end position="404"/>
    </location>
</feature>
<evidence type="ECO:0000256" key="4">
    <source>
        <dbReference type="ARBA" id="ARBA00022692"/>
    </source>
</evidence>
<dbReference type="PROSITE" id="PS50850">
    <property type="entry name" value="MFS"/>
    <property type="match status" value="1"/>
</dbReference>
<name>A0ABV8LG49_9ACTN</name>
<dbReference type="Pfam" id="PF07690">
    <property type="entry name" value="MFS_1"/>
    <property type="match status" value="1"/>
</dbReference>
<evidence type="ECO:0000259" key="8">
    <source>
        <dbReference type="PROSITE" id="PS50850"/>
    </source>
</evidence>
<evidence type="ECO:0000256" key="7">
    <source>
        <dbReference type="SAM" id="Phobius"/>
    </source>
</evidence>
<dbReference type="InterPro" id="IPR036259">
    <property type="entry name" value="MFS_trans_sf"/>
</dbReference>